<evidence type="ECO:0000256" key="7">
    <source>
        <dbReference type="ARBA" id="ARBA00023002"/>
    </source>
</evidence>
<reference evidence="10" key="1">
    <citation type="submission" date="2019-06" db="EMBL/GenBank/DDBJ databases">
        <authorList>
            <person name="Murdoch R.W."/>
            <person name="Fathepure B."/>
        </authorList>
    </citation>
    <scope>NUCLEOTIDE SEQUENCE</scope>
</reference>
<dbReference type="SUPFAM" id="SSF51735">
    <property type="entry name" value="NAD(P)-binding Rossmann-fold domains"/>
    <property type="match status" value="1"/>
</dbReference>
<dbReference type="GO" id="GO:0004735">
    <property type="term" value="F:pyrroline-5-carboxylate reductase activity"/>
    <property type="evidence" value="ECO:0007669"/>
    <property type="project" value="UniProtKB-EC"/>
</dbReference>
<keyword evidence="7 10" id="KW-0560">Oxidoreductase</keyword>
<dbReference type="Gene3D" id="3.40.50.720">
    <property type="entry name" value="NAD(P)-binding Rossmann-like Domain"/>
    <property type="match status" value="1"/>
</dbReference>
<dbReference type="Pfam" id="PF14748">
    <property type="entry name" value="P5CR_dimer"/>
    <property type="match status" value="1"/>
</dbReference>
<dbReference type="Gene3D" id="1.10.3730.10">
    <property type="entry name" value="ProC C-terminal domain-like"/>
    <property type="match status" value="1"/>
</dbReference>
<dbReference type="InterPro" id="IPR028939">
    <property type="entry name" value="P5C_Rdtase_cat_N"/>
</dbReference>
<evidence type="ECO:0000259" key="9">
    <source>
        <dbReference type="Pfam" id="PF14748"/>
    </source>
</evidence>
<evidence type="ECO:0000259" key="8">
    <source>
        <dbReference type="Pfam" id="PF03807"/>
    </source>
</evidence>
<keyword evidence="3" id="KW-0963">Cytoplasm</keyword>
<comment type="pathway">
    <text evidence="1">Amino-acid biosynthesis; L-proline biosynthesis; L-proline from L-glutamate 5-semialdehyde: step 1/1.</text>
</comment>
<keyword evidence="5" id="KW-0641">Proline biosynthesis</keyword>
<dbReference type="GO" id="GO:0055129">
    <property type="term" value="P:L-proline biosynthetic process"/>
    <property type="evidence" value="ECO:0007669"/>
    <property type="project" value="TreeGrafter"/>
</dbReference>
<dbReference type="InterPro" id="IPR008927">
    <property type="entry name" value="6-PGluconate_DH-like_C_sf"/>
</dbReference>
<dbReference type="EMBL" id="MN079245">
    <property type="protein sequence ID" value="QEA07416.1"/>
    <property type="molecule type" value="Genomic_DNA"/>
</dbReference>
<dbReference type="InterPro" id="IPR029036">
    <property type="entry name" value="P5CR_dimer"/>
</dbReference>
<comment type="similarity">
    <text evidence="2">Belongs to the pyrroline-5-carboxylate reductase family.</text>
</comment>
<feature type="domain" description="Pyrroline-5-carboxylate reductase catalytic N-terminal" evidence="8">
    <location>
        <begin position="5"/>
        <end position="100"/>
    </location>
</feature>
<dbReference type="SUPFAM" id="SSF48179">
    <property type="entry name" value="6-phosphogluconate dehydrogenase C-terminal domain-like"/>
    <property type="match status" value="1"/>
</dbReference>
<protein>
    <submittedName>
        <fullName evidence="10">Pyrroline-5-carboxylate reductase</fullName>
        <ecNumber evidence="10">1.5.1.2</ecNumber>
    </submittedName>
</protein>
<dbReference type="PANTHER" id="PTHR11645:SF0">
    <property type="entry name" value="PYRROLINE-5-CARBOXYLATE REDUCTASE 3"/>
    <property type="match status" value="1"/>
</dbReference>
<accession>A0A5B8RFQ4</accession>
<dbReference type="EC" id="1.5.1.2" evidence="10"/>
<evidence type="ECO:0000256" key="1">
    <source>
        <dbReference type="ARBA" id="ARBA00005205"/>
    </source>
</evidence>
<dbReference type="Pfam" id="PF03807">
    <property type="entry name" value="F420_oxidored"/>
    <property type="match status" value="1"/>
</dbReference>
<dbReference type="HAMAP" id="MF_01925">
    <property type="entry name" value="P5C_reductase"/>
    <property type="match status" value="1"/>
</dbReference>
<gene>
    <name evidence="10" type="primary">proC</name>
    <name evidence="10" type="ORF">KBTEX_03766</name>
</gene>
<evidence type="ECO:0000256" key="5">
    <source>
        <dbReference type="ARBA" id="ARBA00022650"/>
    </source>
</evidence>
<sequence>MNEHTIAFIGGGNMARSLIGGLVADGYPAARIRVADPSEERRDELAGRFGVTVTGDNAEAVDGADAVVLAVKPQVIRDVAESLGGQLRAQHTLTISIAAGVREADLSRWLGGRVAVVRAMPNTPALVQTGATALYANEHVTEHGRNLAESLLRAVGVTEWLSDEALMDAVTAISGSGPAYFFLLMEMMEDAGTELGLPREKARLLTLETALGAARMALESEETPARLRERVTSPNGVTHAVVTALEDGDVRTLYRKALEAGAARARELGDQLGEQ</sequence>
<name>A0A5B8RFQ4_9ZZZZ</name>
<dbReference type="FunFam" id="3.40.50.720:FF:000105">
    <property type="entry name" value="Pyrroline-5-carboxylate reductase"/>
    <property type="match status" value="1"/>
</dbReference>
<dbReference type="InterPro" id="IPR000304">
    <property type="entry name" value="Pyrroline-COOH_reductase"/>
</dbReference>
<dbReference type="AlphaFoldDB" id="A0A5B8RFQ4"/>
<organism evidence="10">
    <name type="scientific">uncultured organism</name>
    <dbReference type="NCBI Taxonomy" id="155900"/>
    <lineage>
        <taxon>unclassified sequences</taxon>
        <taxon>environmental samples</taxon>
    </lineage>
</organism>
<dbReference type="FunFam" id="1.10.3730.10:FF:000001">
    <property type="entry name" value="Pyrroline-5-carboxylate reductase"/>
    <property type="match status" value="1"/>
</dbReference>
<dbReference type="PIRSF" id="PIRSF000193">
    <property type="entry name" value="Pyrrol-5-carb_rd"/>
    <property type="match status" value="1"/>
</dbReference>
<evidence type="ECO:0000256" key="6">
    <source>
        <dbReference type="ARBA" id="ARBA00022857"/>
    </source>
</evidence>
<evidence type="ECO:0000313" key="10">
    <source>
        <dbReference type="EMBL" id="QEA07416.1"/>
    </source>
</evidence>
<dbReference type="PANTHER" id="PTHR11645">
    <property type="entry name" value="PYRROLINE-5-CARBOXYLATE REDUCTASE"/>
    <property type="match status" value="1"/>
</dbReference>
<proteinExistence type="inferred from homology"/>
<keyword evidence="6" id="KW-0521">NADP</keyword>
<evidence type="ECO:0000256" key="3">
    <source>
        <dbReference type="ARBA" id="ARBA00022490"/>
    </source>
</evidence>
<evidence type="ECO:0000256" key="2">
    <source>
        <dbReference type="ARBA" id="ARBA00005525"/>
    </source>
</evidence>
<evidence type="ECO:0000256" key="4">
    <source>
        <dbReference type="ARBA" id="ARBA00022605"/>
    </source>
</evidence>
<feature type="domain" description="Pyrroline-5-carboxylate reductase dimerisation" evidence="9">
    <location>
        <begin position="164"/>
        <end position="268"/>
    </location>
</feature>
<keyword evidence="4" id="KW-0028">Amino-acid biosynthesis</keyword>
<dbReference type="InterPro" id="IPR036291">
    <property type="entry name" value="NAD(P)-bd_dom_sf"/>
</dbReference>
<dbReference type="NCBIfam" id="TIGR00112">
    <property type="entry name" value="proC"/>
    <property type="match status" value="1"/>
</dbReference>